<dbReference type="PIRSF" id="PIRSF000350">
    <property type="entry name" value="Mercury_reductase_MerA"/>
    <property type="match status" value="1"/>
</dbReference>
<dbReference type="InterPro" id="IPR004099">
    <property type="entry name" value="Pyr_nucl-diS_OxRdtase_dimer"/>
</dbReference>
<organism evidence="14 15">
    <name type="scientific">Thioalbus denitrificans</name>
    <dbReference type="NCBI Taxonomy" id="547122"/>
    <lineage>
        <taxon>Bacteria</taxon>
        <taxon>Pseudomonadati</taxon>
        <taxon>Pseudomonadota</taxon>
        <taxon>Gammaproteobacteria</taxon>
        <taxon>Chromatiales</taxon>
        <taxon>Ectothiorhodospiraceae</taxon>
        <taxon>Thioalbus</taxon>
    </lineage>
</organism>
<feature type="domain" description="FAD/NAD(P)-binding" evidence="13">
    <location>
        <begin position="6"/>
        <end position="318"/>
    </location>
</feature>
<evidence type="ECO:0000256" key="7">
    <source>
        <dbReference type="ARBA" id="ARBA00023284"/>
    </source>
</evidence>
<dbReference type="Proteomes" id="UP000252707">
    <property type="component" value="Unassembled WGS sequence"/>
</dbReference>
<dbReference type="AlphaFoldDB" id="A0A369CGW9"/>
<keyword evidence="5 11" id="KW-0560">Oxidoreductase</keyword>
<gene>
    <name evidence="14" type="ORF">DFQ59_101241</name>
</gene>
<feature type="disulfide bond" description="Redox-active" evidence="10">
    <location>
        <begin position="43"/>
        <end position="48"/>
    </location>
</feature>
<proteinExistence type="inferred from homology"/>
<comment type="caution">
    <text evidence="14">The sequence shown here is derived from an EMBL/GenBank/DDBJ whole genome shotgun (WGS) entry which is preliminary data.</text>
</comment>
<dbReference type="InterPro" id="IPR012999">
    <property type="entry name" value="Pyr_OxRdtase_I_AS"/>
</dbReference>
<comment type="subunit">
    <text evidence="2">Homodimer.</text>
</comment>
<dbReference type="PRINTS" id="PR00368">
    <property type="entry name" value="FADPNR"/>
</dbReference>
<evidence type="ECO:0000256" key="8">
    <source>
        <dbReference type="PIRSR" id="PIRSR000350-2"/>
    </source>
</evidence>
<dbReference type="PRINTS" id="PR00411">
    <property type="entry name" value="PNDRDTASEI"/>
</dbReference>
<name>A0A369CGW9_9GAMM</name>
<evidence type="ECO:0000256" key="11">
    <source>
        <dbReference type="RuleBase" id="RU003691"/>
    </source>
</evidence>
<dbReference type="PANTHER" id="PTHR42737">
    <property type="entry name" value="GLUTATHIONE REDUCTASE"/>
    <property type="match status" value="1"/>
</dbReference>
<evidence type="ECO:0000259" key="12">
    <source>
        <dbReference type="Pfam" id="PF02852"/>
    </source>
</evidence>
<evidence type="ECO:0000313" key="14">
    <source>
        <dbReference type="EMBL" id="RCX32943.1"/>
    </source>
</evidence>
<dbReference type="RefSeq" id="WP_114277839.1">
    <property type="nucleotide sequence ID" value="NZ_QPJY01000001.1"/>
</dbReference>
<dbReference type="OrthoDB" id="9800167at2"/>
<accession>A0A369CGW9</accession>
<dbReference type="PANTHER" id="PTHR42737:SF2">
    <property type="entry name" value="GLUTATHIONE REDUCTASE"/>
    <property type="match status" value="1"/>
</dbReference>
<evidence type="ECO:0000256" key="9">
    <source>
        <dbReference type="PIRSR" id="PIRSR000350-3"/>
    </source>
</evidence>
<dbReference type="InterPro" id="IPR006322">
    <property type="entry name" value="Glutathione_Rdtase_euk/bac"/>
</dbReference>
<dbReference type="GO" id="GO:0045454">
    <property type="term" value="P:cell redox homeostasis"/>
    <property type="evidence" value="ECO:0007669"/>
    <property type="project" value="InterPro"/>
</dbReference>
<evidence type="ECO:0000256" key="3">
    <source>
        <dbReference type="ARBA" id="ARBA00022630"/>
    </source>
</evidence>
<feature type="binding site" evidence="9">
    <location>
        <position position="303"/>
    </location>
    <ligand>
        <name>FAD</name>
        <dbReference type="ChEBI" id="CHEBI:57692"/>
    </ligand>
</feature>
<evidence type="ECO:0000259" key="13">
    <source>
        <dbReference type="Pfam" id="PF07992"/>
    </source>
</evidence>
<keyword evidence="4 9" id="KW-0274">FAD</keyword>
<keyword evidence="9" id="KW-0520">NAD</keyword>
<evidence type="ECO:0000313" key="15">
    <source>
        <dbReference type="Proteomes" id="UP000252707"/>
    </source>
</evidence>
<dbReference type="Gene3D" id="3.30.390.30">
    <property type="match status" value="1"/>
</dbReference>
<evidence type="ECO:0000256" key="2">
    <source>
        <dbReference type="ARBA" id="ARBA00011738"/>
    </source>
</evidence>
<dbReference type="Pfam" id="PF07992">
    <property type="entry name" value="Pyr_redox_2"/>
    <property type="match status" value="1"/>
</dbReference>
<evidence type="ECO:0000256" key="1">
    <source>
        <dbReference type="ARBA" id="ARBA00007532"/>
    </source>
</evidence>
<dbReference type="GO" id="GO:0004362">
    <property type="term" value="F:glutathione-disulfide reductase (NADPH) activity"/>
    <property type="evidence" value="ECO:0007669"/>
    <property type="project" value="InterPro"/>
</dbReference>
<keyword evidence="9" id="KW-0547">Nucleotide-binding</keyword>
<evidence type="ECO:0000256" key="10">
    <source>
        <dbReference type="PIRSR" id="PIRSR000350-4"/>
    </source>
</evidence>
<dbReference type="SUPFAM" id="SSF51905">
    <property type="entry name" value="FAD/NAD(P)-binding domain"/>
    <property type="match status" value="1"/>
</dbReference>
<feature type="binding site" evidence="9">
    <location>
        <position position="52"/>
    </location>
    <ligand>
        <name>FAD</name>
        <dbReference type="ChEBI" id="CHEBI:57692"/>
    </ligand>
</feature>
<dbReference type="PROSITE" id="PS00076">
    <property type="entry name" value="PYRIDINE_REDOX_1"/>
    <property type="match status" value="1"/>
</dbReference>
<dbReference type="GO" id="GO:0005829">
    <property type="term" value="C:cytosol"/>
    <property type="evidence" value="ECO:0007669"/>
    <property type="project" value="TreeGrafter"/>
</dbReference>
<feature type="active site" description="Proton acceptor" evidence="8">
    <location>
        <position position="439"/>
    </location>
</feature>
<dbReference type="GO" id="GO:0050661">
    <property type="term" value="F:NADP binding"/>
    <property type="evidence" value="ECO:0007669"/>
    <property type="project" value="InterPro"/>
</dbReference>
<dbReference type="InterPro" id="IPR001100">
    <property type="entry name" value="Pyr_nuc-diS_OxRdtase"/>
</dbReference>
<comment type="similarity">
    <text evidence="1 11">Belongs to the class-I pyridine nucleotide-disulfide oxidoreductase family.</text>
</comment>
<comment type="cofactor">
    <cofactor evidence="9">
        <name>FAD</name>
        <dbReference type="ChEBI" id="CHEBI:57692"/>
    </cofactor>
    <text evidence="9">Binds 1 FAD per subunit.</text>
</comment>
<keyword evidence="7 11" id="KW-0676">Redox-active center</keyword>
<dbReference type="FunFam" id="3.50.50.60:FF:000235">
    <property type="entry name" value="Glutathione reductase"/>
    <property type="match status" value="1"/>
</dbReference>
<reference evidence="14 15" key="1">
    <citation type="submission" date="2018-07" db="EMBL/GenBank/DDBJ databases">
        <title>Genomic Encyclopedia of Type Strains, Phase IV (KMG-IV): sequencing the most valuable type-strain genomes for metagenomic binning, comparative biology and taxonomic classification.</title>
        <authorList>
            <person name="Goeker M."/>
        </authorList>
    </citation>
    <scope>NUCLEOTIDE SEQUENCE [LARGE SCALE GENOMIC DNA]</scope>
    <source>
        <strain evidence="14 15">DSM 26407</strain>
    </source>
</reference>
<dbReference type="Pfam" id="PF02852">
    <property type="entry name" value="Pyr_redox_dim"/>
    <property type="match status" value="1"/>
</dbReference>
<dbReference type="GO" id="GO:0034599">
    <property type="term" value="P:cellular response to oxidative stress"/>
    <property type="evidence" value="ECO:0007669"/>
    <property type="project" value="TreeGrafter"/>
</dbReference>
<evidence type="ECO:0000256" key="5">
    <source>
        <dbReference type="ARBA" id="ARBA00023002"/>
    </source>
</evidence>
<evidence type="ECO:0000256" key="6">
    <source>
        <dbReference type="ARBA" id="ARBA00023157"/>
    </source>
</evidence>
<dbReference type="InterPro" id="IPR036188">
    <property type="entry name" value="FAD/NAD-bd_sf"/>
</dbReference>
<dbReference type="InterPro" id="IPR046952">
    <property type="entry name" value="GSHR/TRXR-like"/>
</dbReference>
<dbReference type="EMBL" id="QPJY01000001">
    <property type="protein sequence ID" value="RCX32943.1"/>
    <property type="molecule type" value="Genomic_DNA"/>
</dbReference>
<feature type="binding site" evidence="9">
    <location>
        <position position="262"/>
    </location>
    <ligand>
        <name>NAD(+)</name>
        <dbReference type="ChEBI" id="CHEBI:57540"/>
    </ligand>
</feature>
<dbReference type="GO" id="GO:0050660">
    <property type="term" value="F:flavin adenine dinucleotide binding"/>
    <property type="evidence" value="ECO:0007669"/>
    <property type="project" value="InterPro"/>
</dbReference>
<keyword evidence="15" id="KW-1185">Reference proteome</keyword>
<dbReference type="NCBIfam" id="NF004776">
    <property type="entry name" value="PRK06116.1"/>
    <property type="match status" value="1"/>
</dbReference>
<keyword evidence="3 11" id="KW-0285">Flavoprotein</keyword>
<feature type="domain" description="Pyridine nucleotide-disulphide oxidoreductase dimerisation" evidence="12">
    <location>
        <begin position="339"/>
        <end position="449"/>
    </location>
</feature>
<dbReference type="GO" id="GO:0006749">
    <property type="term" value="P:glutathione metabolic process"/>
    <property type="evidence" value="ECO:0007669"/>
    <property type="project" value="InterPro"/>
</dbReference>
<dbReference type="Gene3D" id="3.50.50.60">
    <property type="entry name" value="FAD/NAD(P)-binding domain"/>
    <property type="match status" value="2"/>
</dbReference>
<dbReference type="FunFam" id="3.30.390.30:FF:000003">
    <property type="entry name" value="Glutathione reductase"/>
    <property type="match status" value="1"/>
</dbReference>
<protein>
    <submittedName>
        <fullName evidence="14">NADPH-glutathione reductase</fullName>
    </submittedName>
</protein>
<evidence type="ECO:0000256" key="4">
    <source>
        <dbReference type="ARBA" id="ARBA00022827"/>
    </source>
</evidence>
<dbReference type="InterPro" id="IPR023753">
    <property type="entry name" value="FAD/NAD-binding_dom"/>
</dbReference>
<dbReference type="InterPro" id="IPR016156">
    <property type="entry name" value="FAD/NAD-linked_Rdtase_dimer_sf"/>
</dbReference>
<dbReference type="SUPFAM" id="SSF55424">
    <property type="entry name" value="FAD/NAD-linked reductases, dimerisation (C-terminal) domain"/>
    <property type="match status" value="1"/>
</dbReference>
<dbReference type="NCBIfam" id="TIGR01421">
    <property type="entry name" value="gluta_reduc_1"/>
    <property type="match status" value="1"/>
</dbReference>
<keyword evidence="6" id="KW-1015">Disulfide bond</keyword>
<feature type="binding site" evidence="9">
    <location>
        <begin position="174"/>
        <end position="181"/>
    </location>
    <ligand>
        <name>NAD(+)</name>
        <dbReference type="ChEBI" id="CHEBI:57540"/>
    </ligand>
</feature>
<sequence>MSSKHYDLIAIGGGSGGLSAAERAATHGARCAVVEAGRIGGTCVNVGCVPKKVMWFAGSIAHTLRDAADYGFDVRSGGLDWGRLVAARERYIGNINTWYHGYLKDSGIDEIRGHARFLDSRTLEVEGERYSADHIVIAPGAVPRLPSIPGAELGITSDGFFALQAQPRKVAVVGAGYIAVELAGVLQALGSEVTLVIRREHVLDGFDALLRETLLEVMQDEGIQVVTNTTLTAVERSDDGLRLHCDHGTELAGFDSLIWAIGRDPATADLNLEAAGVETDANGFIPTDPFENTNVPGIYAVGDVTGRIALTPVAIAAARRLATRLFGGRPELRLDYENVPTVVFSHPPVGTVGLTEAQALERFGPQSVKCYQTSFTPMYAALTSHPSPTAMKLVTVGAQEKVVGVHIIGLGADEMLQGFAVALKMGATKADLDNTVALHPTSAEELVTMR</sequence>